<dbReference type="Proteomes" id="UP000466730">
    <property type="component" value="Unassembled WGS sequence"/>
</dbReference>
<comment type="caution">
    <text evidence="2">The sequence shown here is derived from an EMBL/GenBank/DDBJ whole genome shotgun (WGS) entry which is preliminary data.</text>
</comment>
<dbReference type="RefSeq" id="WP_153747408.1">
    <property type="nucleotide sequence ID" value="NZ_BAAADI010000006.1"/>
</dbReference>
<proteinExistence type="predicted"/>
<dbReference type="AlphaFoldDB" id="A0A844BFF3"/>
<dbReference type="OrthoDB" id="9813321at2"/>
<gene>
    <name evidence="2" type="ORF">GH815_03730</name>
</gene>
<dbReference type="SMART" id="SM00834">
    <property type="entry name" value="CxxC_CXXC_SSSS"/>
    <property type="match status" value="1"/>
</dbReference>
<protein>
    <submittedName>
        <fullName evidence="2">Zinc ribbon domain-containing protein</fullName>
    </submittedName>
</protein>
<organism evidence="2 3">
    <name type="scientific">Rhodovulum strictum</name>
    <dbReference type="NCBI Taxonomy" id="58314"/>
    <lineage>
        <taxon>Bacteria</taxon>
        <taxon>Pseudomonadati</taxon>
        <taxon>Pseudomonadota</taxon>
        <taxon>Alphaproteobacteria</taxon>
        <taxon>Rhodobacterales</taxon>
        <taxon>Paracoccaceae</taxon>
        <taxon>Rhodovulum</taxon>
    </lineage>
</organism>
<accession>A0A844BFF3</accession>
<keyword evidence="3" id="KW-1185">Reference proteome</keyword>
<feature type="domain" description="Putative regulatory protein FmdB zinc ribbon" evidence="1">
    <location>
        <begin position="1"/>
        <end position="41"/>
    </location>
</feature>
<dbReference type="InterPro" id="IPR013429">
    <property type="entry name" value="Regulatory_FmdB_Zinc_ribbon"/>
</dbReference>
<evidence type="ECO:0000259" key="1">
    <source>
        <dbReference type="SMART" id="SM00834"/>
    </source>
</evidence>
<dbReference type="NCBIfam" id="TIGR02605">
    <property type="entry name" value="CxxC_CxxC_SSSS"/>
    <property type="match status" value="1"/>
</dbReference>
<dbReference type="EMBL" id="WJPO01000003">
    <property type="protein sequence ID" value="MRH20095.1"/>
    <property type="molecule type" value="Genomic_DNA"/>
</dbReference>
<dbReference type="Pfam" id="PF09723">
    <property type="entry name" value="Zn_ribbon_8"/>
    <property type="match status" value="1"/>
</dbReference>
<evidence type="ECO:0000313" key="2">
    <source>
        <dbReference type="EMBL" id="MRH20095.1"/>
    </source>
</evidence>
<evidence type="ECO:0000313" key="3">
    <source>
        <dbReference type="Proteomes" id="UP000466730"/>
    </source>
</evidence>
<reference evidence="2 3" key="1">
    <citation type="submission" date="2019-11" db="EMBL/GenBank/DDBJ databases">
        <title>Draft Whole-Genome sequence of the marine photosynthetic bacterium Rhodovulum strictum DSM 11289.</title>
        <authorList>
            <person name="Kyndt J.A."/>
            <person name="Meyer T.E."/>
        </authorList>
    </citation>
    <scope>NUCLEOTIDE SEQUENCE [LARGE SCALE GENOMIC DNA]</scope>
    <source>
        <strain evidence="2 3">DSM 11289</strain>
    </source>
</reference>
<sequence>MPMHAYRCADCGAECELLVRSTDPLPVCPSCGSADLRRALSRVAPPGQSAKLVSGARKLAAKEGHFSNYSKGERRG</sequence>
<name>A0A844BFF3_9RHOB</name>